<organism evidence="1 2">
    <name type="scientific">Pseudomonas fluorescens</name>
    <dbReference type="NCBI Taxonomy" id="294"/>
    <lineage>
        <taxon>Bacteria</taxon>
        <taxon>Pseudomonadati</taxon>
        <taxon>Pseudomonadota</taxon>
        <taxon>Gammaproteobacteria</taxon>
        <taxon>Pseudomonadales</taxon>
        <taxon>Pseudomonadaceae</taxon>
        <taxon>Pseudomonas</taxon>
    </lineage>
</organism>
<evidence type="ECO:0000313" key="1">
    <source>
        <dbReference type="EMBL" id="VVO99298.1"/>
    </source>
</evidence>
<proteinExistence type="predicted"/>
<accession>A0A5E7KD79</accession>
<name>A0A5E7KD79_PSEFL</name>
<gene>
    <name evidence="1" type="ORF">PS847_02744</name>
</gene>
<reference evidence="1 2" key="1">
    <citation type="submission" date="2019-09" db="EMBL/GenBank/DDBJ databases">
        <authorList>
            <person name="Chandra G."/>
            <person name="Truman W A."/>
        </authorList>
    </citation>
    <scope>NUCLEOTIDE SEQUENCE [LARGE SCALE GENOMIC DNA]</scope>
    <source>
        <strain evidence="1">PS847</strain>
    </source>
</reference>
<dbReference type="EMBL" id="CABVIC010000002">
    <property type="protein sequence ID" value="VVO99298.1"/>
    <property type="molecule type" value="Genomic_DNA"/>
</dbReference>
<evidence type="ECO:0000313" key="2">
    <source>
        <dbReference type="Proteomes" id="UP000326067"/>
    </source>
</evidence>
<protein>
    <submittedName>
        <fullName evidence="1">Uncharacterized protein</fullName>
    </submittedName>
</protein>
<dbReference type="AlphaFoldDB" id="A0A5E7KD79"/>
<dbReference type="Proteomes" id="UP000326067">
    <property type="component" value="Unassembled WGS sequence"/>
</dbReference>
<sequence>MVGACYRNEFDAGAAIALYAVTADAKSEDLLANGCDSLASARTITNDFANLNPHHSAEPCWESRN</sequence>